<protein>
    <submittedName>
        <fullName evidence="1">Uncharacterized protein</fullName>
    </submittedName>
</protein>
<evidence type="ECO:0000313" key="1">
    <source>
        <dbReference type="EMBL" id="MBW0542883.1"/>
    </source>
</evidence>
<dbReference type="EMBL" id="AVOT02047585">
    <property type="protein sequence ID" value="MBW0542883.1"/>
    <property type="molecule type" value="Genomic_DNA"/>
</dbReference>
<comment type="caution">
    <text evidence="1">The sequence shown here is derived from an EMBL/GenBank/DDBJ whole genome shotgun (WGS) entry which is preliminary data.</text>
</comment>
<accession>A0A9Q3FMS2</accession>
<dbReference type="AlphaFoldDB" id="A0A9Q3FMS2"/>
<proteinExistence type="predicted"/>
<name>A0A9Q3FMS2_9BASI</name>
<sequence length="126" mass="15186">MGQALLKEVPKPEEWLRFSGEGQYDHMEFIRGIEMSEEDFELPERLVTGRFNTLFTRSAQRWYIKLRQPHGHQCWTWWKTQIINKWPMILGGLKWKQPSIWPNLILIKKKLYHGFAKKRQSNSILC</sequence>
<evidence type="ECO:0000313" key="2">
    <source>
        <dbReference type="Proteomes" id="UP000765509"/>
    </source>
</evidence>
<keyword evidence="2" id="KW-1185">Reference proteome</keyword>
<dbReference type="Proteomes" id="UP000765509">
    <property type="component" value="Unassembled WGS sequence"/>
</dbReference>
<reference evidence="1" key="1">
    <citation type="submission" date="2021-03" db="EMBL/GenBank/DDBJ databases">
        <title>Draft genome sequence of rust myrtle Austropuccinia psidii MF-1, a brazilian biotype.</title>
        <authorList>
            <person name="Quecine M.C."/>
            <person name="Pachon D.M.R."/>
            <person name="Bonatelli M.L."/>
            <person name="Correr F.H."/>
            <person name="Franceschini L.M."/>
            <person name="Leite T.F."/>
            <person name="Margarido G.R.A."/>
            <person name="Almeida C.A."/>
            <person name="Ferrarezi J.A."/>
            <person name="Labate C.A."/>
        </authorList>
    </citation>
    <scope>NUCLEOTIDE SEQUENCE</scope>
    <source>
        <strain evidence="1">MF-1</strain>
    </source>
</reference>
<gene>
    <name evidence="1" type="ORF">O181_082598</name>
</gene>
<organism evidence="1 2">
    <name type="scientific">Austropuccinia psidii MF-1</name>
    <dbReference type="NCBI Taxonomy" id="1389203"/>
    <lineage>
        <taxon>Eukaryota</taxon>
        <taxon>Fungi</taxon>
        <taxon>Dikarya</taxon>
        <taxon>Basidiomycota</taxon>
        <taxon>Pucciniomycotina</taxon>
        <taxon>Pucciniomycetes</taxon>
        <taxon>Pucciniales</taxon>
        <taxon>Sphaerophragmiaceae</taxon>
        <taxon>Austropuccinia</taxon>
    </lineage>
</organism>